<dbReference type="RefSeq" id="WP_068142218.1">
    <property type="nucleotide sequence ID" value="NZ_AP014924.1"/>
</dbReference>
<protein>
    <submittedName>
        <fullName evidence="2">Glutaredoxin</fullName>
    </submittedName>
</protein>
<dbReference type="Pfam" id="PF00462">
    <property type="entry name" value="Glutaredoxin"/>
    <property type="match status" value="1"/>
</dbReference>
<sequence>MAARRVELYMQPGCGDCFAAEQFLKARGVAFTEYDIRADEKARRRLVDDLGSRVTATLVIDGEVLRGFGANRQRAEELLVQG</sequence>
<evidence type="ECO:0000313" key="2">
    <source>
        <dbReference type="EMBL" id="BAS29195.1"/>
    </source>
</evidence>
<proteinExistence type="predicted"/>
<dbReference type="STRING" id="1555112.LIP_3383"/>
<dbReference type="InterPro" id="IPR036249">
    <property type="entry name" value="Thioredoxin-like_sf"/>
</dbReference>
<dbReference type="Gene3D" id="3.40.30.10">
    <property type="entry name" value="Glutaredoxin"/>
    <property type="match status" value="1"/>
</dbReference>
<dbReference type="KEGG" id="lpil:LIP_3383"/>
<dbReference type="InterPro" id="IPR002109">
    <property type="entry name" value="Glutaredoxin"/>
</dbReference>
<keyword evidence="3" id="KW-1185">Reference proteome</keyword>
<evidence type="ECO:0000259" key="1">
    <source>
        <dbReference type="Pfam" id="PF00462"/>
    </source>
</evidence>
<dbReference type="SUPFAM" id="SSF52833">
    <property type="entry name" value="Thioredoxin-like"/>
    <property type="match status" value="1"/>
</dbReference>
<gene>
    <name evidence="2" type="ORF">LIP_3383</name>
</gene>
<dbReference type="AlphaFoldDB" id="A0A0K2SPZ8"/>
<dbReference type="CDD" id="cd02976">
    <property type="entry name" value="NrdH"/>
    <property type="match status" value="1"/>
</dbReference>
<reference evidence="3" key="2">
    <citation type="journal article" date="2016" name="Int. J. Syst. Evol. Microbiol.">
        <title>Complete genome sequence and cell structure of Limnochorda pilosa, a Gram-negative spore-former within the phylum Firmicutes.</title>
        <authorList>
            <person name="Watanabe M."/>
            <person name="Kojima H."/>
            <person name="Fukui M."/>
        </authorList>
    </citation>
    <scope>NUCLEOTIDE SEQUENCE [LARGE SCALE GENOMIC DNA]</scope>
    <source>
        <strain evidence="3">HC45</strain>
    </source>
</reference>
<dbReference type="PROSITE" id="PS51354">
    <property type="entry name" value="GLUTAREDOXIN_2"/>
    <property type="match status" value="1"/>
</dbReference>
<dbReference type="OrthoDB" id="3174166at2"/>
<feature type="domain" description="Glutaredoxin" evidence="1">
    <location>
        <begin position="6"/>
        <end position="64"/>
    </location>
</feature>
<reference evidence="3" key="1">
    <citation type="submission" date="2015-07" db="EMBL/GenBank/DDBJ databases">
        <title>Complete genome sequence and phylogenetic analysis of Limnochorda pilosa.</title>
        <authorList>
            <person name="Watanabe M."/>
            <person name="Kojima H."/>
            <person name="Fukui M."/>
        </authorList>
    </citation>
    <scope>NUCLEOTIDE SEQUENCE [LARGE SCALE GENOMIC DNA]</scope>
    <source>
        <strain evidence="3">HC45</strain>
    </source>
</reference>
<dbReference type="Proteomes" id="UP000065807">
    <property type="component" value="Chromosome"/>
</dbReference>
<accession>A0A0K2SPZ8</accession>
<name>A0A0K2SPZ8_LIMPI</name>
<organism evidence="2 3">
    <name type="scientific">Limnochorda pilosa</name>
    <dbReference type="NCBI Taxonomy" id="1555112"/>
    <lineage>
        <taxon>Bacteria</taxon>
        <taxon>Bacillati</taxon>
        <taxon>Bacillota</taxon>
        <taxon>Limnochordia</taxon>
        <taxon>Limnochordales</taxon>
        <taxon>Limnochordaceae</taxon>
        <taxon>Limnochorda</taxon>
    </lineage>
</organism>
<dbReference type="EMBL" id="AP014924">
    <property type="protein sequence ID" value="BAS29195.1"/>
    <property type="molecule type" value="Genomic_DNA"/>
</dbReference>
<evidence type="ECO:0000313" key="3">
    <source>
        <dbReference type="Proteomes" id="UP000065807"/>
    </source>
</evidence>